<dbReference type="EMBL" id="CAJGYO010000015">
    <property type="protein sequence ID" value="CAD6270638.1"/>
    <property type="molecule type" value="Genomic_DNA"/>
</dbReference>
<name>A0A811RLF1_9POAL</name>
<dbReference type="InterPro" id="IPR016087">
    <property type="entry name" value="Chalcone_isomerase"/>
</dbReference>
<evidence type="ECO:0000313" key="4">
    <source>
        <dbReference type="EMBL" id="CAD6270638.1"/>
    </source>
</evidence>
<proteinExistence type="inferred from homology"/>
<dbReference type="Gene3D" id="1.10.890.20">
    <property type="match status" value="1"/>
</dbReference>
<dbReference type="Proteomes" id="UP000604825">
    <property type="component" value="Unassembled WGS sequence"/>
</dbReference>
<dbReference type="InterPro" id="IPR016088">
    <property type="entry name" value="Chalcone_isomerase_3-sand"/>
</dbReference>
<dbReference type="SUPFAM" id="SSF54626">
    <property type="entry name" value="Chalcone isomerase"/>
    <property type="match status" value="1"/>
</dbReference>
<dbReference type="InterPro" id="IPR044191">
    <property type="entry name" value="CHI3-like"/>
</dbReference>
<organism evidence="4 5">
    <name type="scientific">Miscanthus lutarioriparius</name>
    <dbReference type="NCBI Taxonomy" id="422564"/>
    <lineage>
        <taxon>Eukaryota</taxon>
        <taxon>Viridiplantae</taxon>
        <taxon>Streptophyta</taxon>
        <taxon>Embryophyta</taxon>
        <taxon>Tracheophyta</taxon>
        <taxon>Spermatophyta</taxon>
        <taxon>Magnoliopsida</taxon>
        <taxon>Liliopsida</taxon>
        <taxon>Poales</taxon>
        <taxon>Poaceae</taxon>
        <taxon>PACMAD clade</taxon>
        <taxon>Panicoideae</taxon>
        <taxon>Andropogonodae</taxon>
        <taxon>Andropogoneae</taxon>
        <taxon>Saccharinae</taxon>
        <taxon>Miscanthus</taxon>
    </lineage>
</organism>
<comment type="similarity">
    <text evidence="1 2">Belongs to the chalcone isomerase family.</text>
</comment>
<dbReference type="GO" id="GO:0016872">
    <property type="term" value="F:intramolecular lyase activity"/>
    <property type="evidence" value="ECO:0007669"/>
    <property type="project" value="InterPro"/>
</dbReference>
<dbReference type="OrthoDB" id="1883168at2759"/>
<dbReference type="InterPro" id="IPR036298">
    <property type="entry name" value="Chalcone_isomerase_sf"/>
</dbReference>
<dbReference type="AlphaFoldDB" id="A0A811RLF1"/>
<sequence length="333" mass="36128">MAPGRRFHVHGQVKGGYHFLPRVDRLAGSPGPEIPPRVLVPFDSTTPSPCLFMRGAAPDYDLFLLGILDNSVIPATLRPRSFDPVTQLATCKLVAWPVPHSHPCLPYVVHTNVKMGLETETITFEGIPFPAEITAGAGGEPLSLLANGITDIEIHFLQIKYNAIGVYLHHTNGALLSHLGAWKGKTAEELLADAAFWSALVSSPVEKLLRVVVIKEIKGSQYGVQLESSVRDRLAAADLYEDEEEEALEKVAEFFQSKYLKPGSVITFHFPATPGPAEITFVTEGKGDARTTVENEHVAGMIQKWYLGGENAVSPTTVRSLADRFAALLAVAA</sequence>
<comment type="caution">
    <text evidence="4">The sequence shown here is derived from an EMBL/GenBank/DDBJ whole genome shotgun (WGS) entry which is preliminary data.</text>
</comment>
<dbReference type="Gene3D" id="3.50.70.10">
    <property type="match status" value="1"/>
</dbReference>
<accession>A0A811RLF1</accession>
<dbReference type="PANTHER" id="PTHR47588:SF1">
    <property type="entry name" value="CHALCONE--FLAVANONE ISOMERASE 3-RELATED"/>
    <property type="match status" value="1"/>
</dbReference>
<dbReference type="InterPro" id="IPR016089">
    <property type="entry name" value="Chalcone_isomerase_bundle_sf"/>
</dbReference>
<reference evidence="4" key="1">
    <citation type="submission" date="2020-10" db="EMBL/GenBank/DDBJ databases">
        <authorList>
            <person name="Han B."/>
            <person name="Lu T."/>
            <person name="Zhao Q."/>
            <person name="Huang X."/>
            <person name="Zhao Y."/>
        </authorList>
    </citation>
    <scope>NUCLEOTIDE SEQUENCE</scope>
</reference>
<dbReference type="Pfam" id="PF02431">
    <property type="entry name" value="Chalcone"/>
    <property type="match status" value="1"/>
</dbReference>
<evidence type="ECO:0000256" key="2">
    <source>
        <dbReference type="RuleBase" id="RU361158"/>
    </source>
</evidence>
<keyword evidence="5" id="KW-1185">Reference proteome</keyword>
<protein>
    <recommendedName>
        <fullName evidence="2">Chalcone-flavonone isomerase family protein</fullName>
    </recommendedName>
</protein>
<gene>
    <name evidence="4" type="ORF">NCGR_LOCUS53930</name>
</gene>
<feature type="domain" description="Chalcone isomerase" evidence="3">
    <location>
        <begin position="125"/>
        <end position="328"/>
    </location>
</feature>
<evidence type="ECO:0000259" key="3">
    <source>
        <dbReference type="Pfam" id="PF02431"/>
    </source>
</evidence>
<dbReference type="PANTHER" id="PTHR47588">
    <property type="entry name" value="CHALCONE--FLAVONONE ISOMERASE 3-RELATED"/>
    <property type="match status" value="1"/>
</dbReference>
<evidence type="ECO:0000256" key="1">
    <source>
        <dbReference type="ARBA" id="ARBA00007166"/>
    </source>
</evidence>
<evidence type="ECO:0000313" key="5">
    <source>
        <dbReference type="Proteomes" id="UP000604825"/>
    </source>
</evidence>